<dbReference type="InterPro" id="IPR045337">
    <property type="entry name" value="MmgE_PrpD_C"/>
</dbReference>
<evidence type="ECO:0000256" key="2">
    <source>
        <dbReference type="ARBA" id="ARBA00023239"/>
    </source>
</evidence>
<dbReference type="Proteomes" id="UP000695562">
    <property type="component" value="Unassembled WGS sequence"/>
</dbReference>
<evidence type="ECO:0000313" key="5">
    <source>
        <dbReference type="EMBL" id="KAF2076424.1"/>
    </source>
</evidence>
<evidence type="ECO:0008006" key="7">
    <source>
        <dbReference type="Google" id="ProtNLM"/>
    </source>
</evidence>
<dbReference type="OrthoDB" id="10055203at2759"/>
<dbReference type="PANTHER" id="PTHR16943">
    <property type="entry name" value="2-METHYLCITRATE DEHYDRATASE-RELATED"/>
    <property type="match status" value="1"/>
</dbReference>
<dbReference type="GO" id="GO:0047547">
    <property type="term" value="F:2-methylcitrate dehydratase activity"/>
    <property type="evidence" value="ECO:0007669"/>
    <property type="project" value="InterPro"/>
</dbReference>
<comment type="similarity">
    <text evidence="1">Belongs to the PrpD family.</text>
</comment>
<keyword evidence="2" id="KW-0456">Lyase</keyword>
<dbReference type="InterPro" id="IPR042188">
    <property type="entry name" value="MmgE/PrpD_sf_2"/>
</dbReference>
<dbReference type="GO" id="GO:0019679">
    <property type="term" value="P:propionate metabolic process, methylcitrate cycle"/>
    <property type="evidence" value="ECO:0007669"/>
    <property type="project" value="InterPro"/>
</dbReference>
<dbReference type="SUPFAM" id="SSF103378">
    <property type="entry name" value="2-methylcitrate dehydratase PrpD"/>
    <property type="match status" value="1"/>
</dbReference>
<comment type="caution">
    <text evidence="5">The sequence shown here is derived from an EMBL/GenBank/DDBJ whole genome shotgun (WGS) entry which is preliminary data.</text>
</comment>
<dbReference type="InterPro" id="IPR005656">
    <property type="entry name" value="MmgE_PrpD"/>
</dbReference>
<evidence type="ECO:0000313" key="6">
    <source>
        <dbReference type="Proteomes" id="UP000695562"/>
    </source>
</evidence>
<dbReference type="InterPro" id="IPR045336">
    <property type="entry name" value="MmgE_PrpD_N"/>
</dbReference>
<dbReference type="Gene3D" id="3.30.1330.120">
    <property type="entry name" value="2-methylcitrate dehydratase PrpD"/>
    <property type="match status" value="1"/>
</dbReference>
<dbReference type="AlphaFoldDB" id="A0A8J4V9S4"/>
<gene>
    <name evidence="5" type="ORF">CYY_002281</name>
</gene>
<evidence type="ECO:0000259" key="3">
    <source>
        <dbReference type="Pfam" id="PF03972"/>
    </source>
</evidence>
<keyword evidence="6" id="KW-1185">Reference proteome</keyword>
<dbReference type="InterPro" id="IPR012705">
    <property type="entry name" value="2Me_IsoCit_deHydtase_PrpD"/>
</dbReference>
<feature type="domain" description="MmgE/PrpD C-terminal" evidence="4">
    <location>
        <begin position="284"/>
        <end position="440"/>
    </location>
</feature>
<feature type="domain" description="MmgE/PrpD N-terminal" evidence="3">
    <location>
        <begin position="18"/>
        <end position="267"/>
    </location>
</feature>
<accession>A0A8J4V9S4</accession>
<evidence type="ECO:0000256" key="1">
    <source>
        <dbReference type="ARBA" id="ARBA00006174"/>
    </source>
</evidence>
<sequence>MTTHTIQVEQQPWDKVIQDIADYVINYNINSTQAYQTAHYTVFDAIGCGYLALKFGECTKLMGPVVPGTAVPNGCRVPGTNFVLDPVSASFNIGCMNRWLDFNDTWLGKEWGHPSDNLATVLSVAQYVVNHQHKSVTMRDVLTALIKCYEIQGVLALENSFNQVGLDHVVLVKVASVAVATHMLGGNRLEIMNAISNAWIDGQALRTYRHHPNTGSRKCWAAGDASSRAVRLALMAVNGEQGYPSALTAKIWGFYDVYFGGKEFRFQRPYGSYVMENVLFKVSFPAEFHAQTSVECAIALHPEVKDRLDDIEKIVIHTHESAIRIIDKRGVLKNPSDRDHCLQYCTAIGLIYGDLHSGHYEDMVALTDKRIDELREKMHIVENPDFSFDYHNPEKRSIANSITIHYKDGTKSDTVQIEYPIGHPKRRSDALPLLEKKFFGAIHDSNLFTSSNSKLDQIKSLYNDMEKLNSTSITEFINLFSL</sequence>
<dbReference type="InterPro" id="IPR042183">
    <property type="entry name" value="MmgE/PrpD_sf_1"/>
</dbReference>
<organism evidence="5 6">
    <name type="scientific">Polysphondylium violaceum</name>
    <dbReference type="NCBI Taxonomy" id="133409"/>
    <lineage>
        <taxon>Eukaryota</taxon>
        <taxon>Amoebozoa</taxon>
        <taxon>Evosea</taxon>
        <taxon>Eumycetozoa</taxon>
        <taxon>Dictyostelia</taxon>
        <taxon>Dictyosteliales</taxon>
        <taxon>Dictyosteliaceae</taxon>
        <taxon>Polysphondylium</taxon>
    </lineage>
</organism>
<dbReference type="GO" id="GO:0051537">
    <property type="term" value="F:2 iron, 2 sulfur cluster binding"/>
    <property type="evidence" value="ECO:0007669"/>
    <property type="project" value="InterPro"/>
</dbReference>
<dbReference type="PANTHER" id="PTHR16943:SF16">
    <property type="entry name" value="2-METHYLCITRATE DEHYDRATASE-RELATED"/>
    <property type="match status" value="1"/>
</dbReference>
<dbReference type="Pfam" id="PF03972">
    <property type="entry name" value="MmgE_PrpD_N"/>
    <property type="match status" value="1"/>
</dbReference>
<name>A0A8J4V9S4_9MYCE</name>
<protein>
    <recommendedName>
        <fullName evidence="7">2-methylcitrate dehydratase</fullName>
    </recommendedName>
</protein>
<reference evidence="5" key="1">
    <citation type="submission" date="2020-01" db="EMBL/GenBank/DDBJ databases">
        <title>Development of genomics and gene disruption for Polysphondylium violaceum indicates a role for the polyketide synthase stlB in stalk morphogenesis.</title>
        <authorList>
            <person name="Narita B."/>
            <person name="Kawabe Y."/>
            <person name="Kin K."/>
            <person name="Saito T."/>
            <person name="Gibbs R."/>
            <person name="Kuspa A."/>
            <person name="Muzny D."/>
            <person name="Queller D."/>
            <person name="Richards S."/>
            <person name="Strassman J."/>
            <person name="Sucgang R."/>
            <person name="Worley K."/>
            <person name="Schaap P."/>
        </authorList>
    </citation>
    <scope>NUCLEOTIDE SEQUENCE</scope>
    <source>
        <strain evidence="5">QSvi11</strain>
    </source>
</reference>
<dbReference type="EMBL" id="AJWJ01000061">
    <property type="protein sequence ID" value="KAF2076424.1"/>
    <property type="molecule type" value="Genomic_DNA"/>
</dbReference>
<dbReference type="InterPro" id="IPR036148">
    <property type="entry name" value="MmgE/PrpD_sf"/>
</dbReference>
<proteinExistence type="inferred from homology"/>
<evidence type="ECO:0000259" key="4">
    <source>
        <dbReference type="Pfam" id="PF19305"/>
    </source>
</evidence>
<dbReference type="Gene3D" id="1.10.4100.10">
    <property type="entry name" value="2-methylcitrate dehydratase PrpD"/>
    <property type="match status" value="1"/>
</dbReference>
<dbReference type="NCBIfam" id="NF006943">
    <property type="entry name" value="PRK09425.1"/>
    <property type="match status" value="1"/>
</dbReference>
<dbReference type="Pfam" id="PF19305">
    <property type="entry name" value="MmgE_PrpD_C"/>
    <property type="match status" value="1"/>
</dbReference>
<dbReference type="NCBIfam" id="TIGR02330">
    <property type="entry name" value="prpD"/>
    <property type="match status" value="1"/>
</dbReference>